<comment type="function">
    <text evidence="18">Core subunit of the mitochondrial membrane respiratory chain NADH dehydrogenase (Complex I) which catalyzes electron transfer from NADH through the respiratory chain, using ubiquinone as an electron acceptor. Essential for the catalytic activity and assembly of complex I.</text>
</comment>
<dbReference type="PRINTS" id="PR01436">
    <property type="entry name" value="NADHDHGNASE2"/>
</dbReference>
<feature type="transmembrane region" description="Helical" evidence="18">
    <location>
        <begin position="108"/>
        <end position="127"/>
    </location>
</feature>
<organism evidence="20">
    <name type="scientific">Proasellus beticus</name>
    <dbReference type="NCBI Taxonomy" id="1281946"/>
    <lineage>
        <taxon>Eukaryota</taxon>
        <taxon>Metazoa</taxon>
        <taxon>Ecdysozoa</taxon>
        <taxon>Arthropoda</taxon>
        <taxon>Crustacea</taxon>
        <taxon>Multicrustacea</taxon>
        <taxon>Malacostraca</taxon>
        <taxon>Eumalacostraca</taxon>
        <taxon>Peracarida</taxon>
        <taxon>Isopoda</taxon>
        <taxon>Asellota</taxon>
        <taxon>Aselloidea</taxon>
        <taxon>Asellidae</taxon>
        <taxon>Proasellus</taxon>
    </lineage>
</organism>
<evidence type="ECO:0000256" key="10">
    <source>
        <dbReference type="ARBA" id="ARBA00022967"/>
    </source>
</evidence>
<evidence type="ECO:0000256" key="12">
    <source>
        <dbReference type="ARBA" id="ARBA00022989"/>
    </source>
</evidence>
<feature type="transmembrane region" description="Helical" evidence="18">
    <location>
        <begin position="159"/>
        <end position="177"/>
    </location>
</feature>
<evidence type="ECO:0000256" key="11">
    <source>
        <dbReference type="ARBA" id="ARBA00022982"/>
    </source>
</evidence>
<evidence type="ECO:0000256" key="16">
    <source>
        <dbReference type="ARBA" id="ARBA00023136"/>
    </source>
</evidence>
<evidence type="ECO:0000256" key="9">
    <source>
        <dbReference type="ARBA" id="ARBA00022792"/>
    </source>
</evidence>
<keyword evidence="14 18" id="KW-0830">Ubiquinone</keyword>
<keyword evidence="6" id="KW-0813">Transport</keyword>
<dbReference type="InterPro" id="IPR003917">
    <property type="entry name" value="NADH_UbQ_OxRdtase_chain2"/>
</dbReference>
<evidence type="ECO:0000259" key="19">
    <source>
        <dbReference type="Pfam" id="PF00361"/>
    </source>
</evidence>
<evidence type="ECO:0000313" key="20">
    <source>
        <dbReference type="EMBL" id="VFU78657.1"/>
    </source>
</evidence>
<keyword evidence="7 18" id="KW-0679">Respiratory chain</keyword>
<keyword evidence="12 18" id="KW-1133">Transmembrane helix</keyword>
<evidence type="ECO:0000256" key="18">
    <source>
        <dbReference type="RuleBase" id="RU003403"/>
    </source>
</evidence>
<comment type="function">
    <text evidence="1">Core subunit of the mitochondrial membrane respiratory chain NADH dehydrogenase (Complex I) that is believed to belong to the minimal assembly required for catalysis. Complex I functions in the transfer of electrons from NADH to the respiratory chain. The immediate electron acceptor for the enzyme is believed to be ubiquinone.</text>
</comment>
<evidence type="ECO:0000256" key="17">
    <source>
        <dbReference type="ARBA" id="ARBA00049551"/>
    </source>
</evidence>
<accession>A0A485M9P3</accession>
<proteinExistence type="inferred from homology"/>
<name>A0A485M9P3_9CRUS</name>
<geneLocation type="mitochondrion" evidence="20"/>
<dbReference type="GO" id="GO:0006120">
    <property type="term" value="P:mitochondrial electron transport, NADH to ubiquinone"/>
    <property type="evidence" value="ECO:0007669"/>
    <property type="project" value="InterPro"/>
</dbReference>
<dbReference type="PANTHER" id="PTHR46552">
    <property type="entry name" value="NADH-UBIQUINONE OXIDOREDUCTASE CHAIN 2"/>
    <property type="match status" value="1"/>
</dbReference>
<dbReference type="Pfam" id="PF00361">
    <property type="entry name" value="Proton_antipo_M"/>
    <property type="match status" value="2"/>
</dbReference>
<feature type="transmembrane region" description="Helical" evidence="18">
    <location>
        <begin position="183"/>
        <end position="207"/>
    </location>
</feature>
<feature type="transmembrane region" description="Helical" evidence="18">
    <location>
        <begin position="291"/>
        <end position="312"/>
    </location>
</feature>
<feature type="transmembrane region" description="Helical" evidence="18">
    <location>
        <begin position="250"/>
        <end position="270"/>
    </location>
</feature>
<keyword evidence="10 18" id="KW-1278">Translocase</keyword>
<reference evidence="20" key="1">
    <citation type="submission" date="2019-03" db="EMBL/GenBank/DDBJ databases">
        <authorList>
            <person name="Lefebure T."/>
            <person name="Lefebure T."/>
        </authorList>
    </citation>
    <scope>NUCLEOTIDE SEQUENCE [LARGE SCALE GENOMIC DNA]</scope>
</reference>
<evidence type="ECO:0000256" key="13">
    <source>
        <dbReference type="ARBA" id="ARBA00023027"/>
    </source>
</evidence>
<dbReference type="EC" id="7.1.1.2" evidence="4 18"/>
<evidence type="ECO:0000256" key="6">
    <source>
        <dbReference type="ARBA" id="ARBA00022448"/>
    </source>
</evidence>
<evidence type="ECO:0000256" key="15">
    <source>
        <dbReference type="ARBA" id="ARBA00023128"/>
    </source>
</evidence>
<evidence type="ECO:0000256" key="8">
    <source>
        <dbReference type="ARBA" id="ARBA00022692"/>
    </source>
</evidence>
<dbReference type="GO" id="GO:0008137">
    <property type="term" value="F:NADH dehydrogenase (ubiquinone) activity"/>
    <property type="evidence" value="ECO:0007669"/>
    <property type="project" value="UniProtKB-EC"/>
</dbReference>
<feature type="domain" description="NADH:quinone oxidoreductase/Mrp antiporter transmembrane" evidence="19">
    <location>
        <begin position="77"/>
        <end position="265"/>
    </location>
</feature>
<dbReference type="AlphaFoldDB" id="A0A485M9P3"/>
<evidence type="ECO:0000256" key="14">
    <source>
        <dbReference type="ARBA" id="ARBA00023075"/>
    </source>
</evidence>
<dbReference type="PANTHER" id="PTHR46552:SF1">
    <property type="entry name" value="NADH-UBIQUINONE OXIDOREDUCTASE CHAIN 2"/>
    <property type="match status" value="1"/>
</dbReference>
<evidence type="ECO:0000256" key="7">
    <source>
        <dbReference type="ARBA" id="ARBA00022660"/>
    </source>
</evidence>
<dbReference type="EMBL" id="LR536604">
    <property type="protein sequence ID" value="VFU78657.1"/>
    <property type="molecule type" value="Genomic_DNA"/>
</dbReference>
<feature type="domain" description="NADH:quinone oxidoreductase/Mrp antiporter transmembrane" evidence="19">
    <location>
        <begin position="17"/>
        <end position="68"/>
    </location>
</feature>
<evidence type="ECO:0000256" key="3">
    <source>
        <dbReference type="ARBA" id="ARBA00007012"/>
    </source>
</evidence>
<comment type="similarity">
    <text evidence="3 18">Belongs to the complex I subunit 2 family.</text>
</comment>
<gene>
    <name evidence="20" type="ORF">PBTSMT01_0017</name>
</gene>
<dbReference type="GO" id="GO:0005743">
    <property type="term" value="C:mitochondrial inner membrane"/>
    <property type="evidence" value="ECO:0007669"/>
    <property type="project" value="UniProtKB-SubCell"/>
</dbReference>
<keyword evidence="9 18" id="KW-0999">Mitochondrion inner membrane</keyword>
<keyword evidence="15 18" id="KW-0496">Mitochondrion</keyword>
<feature type="transmembrane region" description="Helical" evidence="18">
    <location>
        <begin position="219"/>
        <end position="238"/>
    </location>
</feature>
<sequence length="318" mass="35757">MMFMSTLILGVVVMLTSKTWFSAWLGLEINLLSFLPMILFSSSTSSESGLKYFLIQAMGSLLILQASFSWTVLPAPYLFFMIPLTLKLGAAPLHFWLPDVTKSLTWRINMILLTLQKMGPLYLLATISSVYKMPLFIISIFSTIIGALGGVNEMDLRKLMAFSSISHMGWMTVGMTLTQTHWMLYYLTYVITSLAVIILFSKMNIFYLTQLAPKNKNSMLTMLLLLSLGGFPPLLGFAPKWAILNNIISLSLPLSILLITTSMLTLYYYIRTGLMTLTLNLSSMKMKLSAYMNMQTLLTIMSLMGGSLYMLMWSSLTL</sequence>
<evidence type="ECO:0000256" key="2">
    <source>
        <dbReference type="ARBA" id="ARBA00004448"/>
    </source>
</evidence>
<feature type="transmembrane region" description="Helical" evidence="18">
    <location>
        <begin position="77"/>
        <end position="96"/>
    </location>
</feature>
<comment type="catalytic activity">
    <reaction evidence="17 18">
        <text>a ubiquinone + NADH + 5 H(+)(in) = a ubiquinol + NAD(+) + 4 H(+)(out)</text>
        <dbReference type="Rhea" id="RHEA:29091"/>
        <dbReference type="Rhea" id="RHEA-COMP:9565"/>
        <dbReference type="Rhea" id="RHEA-COMP:9566"/>
        <dbReference type="ChEBI" id="CHEBI:15378"/>
        <dbReference type="ChEBI" id="CHEBI:16389"/>
        <dbReference type="ChEBI" id="CHEBI:17976"/>
        <dbReference type="ChEBI" id="CHEBI:57540"/>
        <dbReference type="ChEBI" id="CHEBI:57945"/>
        <dbReference type="EC" id="7.1.1.2"/>
    </reaction>
</comment>
<dbReference type="InterPro" id="IPR001750">
    <property type="entry name" value="ND/Mrp_TM"/>
</dbReference>
<protein>
    <recommendedName>
        <fullName evidence="5 18">NADH-ubiquinone oxidoreductase chain 2</fullName>
        <ecNumber evidence="4 18">7.1.1.2</ecNumber>
    </recommendedName>
</protein>
<keyword evidence="11 18" id="KW-0249">Electron transport</keyword>
<evidence type="ECO:0000256" key="1">
    <source>
        <dbReference type="ARBA" id="ARBA00003257"/>
    </source>
</evidence>
<evidence type="ECO:0000256" key="5">
    <source>
        <dbReference type="ARBA" id="ARBA00021008"/>
    </source>
</evidence>
<comment type="subcellular location">
    <subcellularLocation>
        <location evidence="2 18">Mitochondrion inner membrane</location>
        <topology evidence="2 18">Multi-pass membrane protein</topology>
    </subcellularLocation>
</comment>
<feature type="transmembrane region" description="Helical" evidence="18">
    <location>
        <begin position="20"/>
        <end position="40"/>
    </location>
</feature>
<keyword evidence="13 18" id="KW-0520">NAD</keyword>
<dbReference type="InterPro" id="IPR050175">
    <property type="entry name" value="Complex_I_Subunit_2"/>
</dbReference>
<keyword evidence="8 18" id="KW-0812">Transmembrane</keyword>
<feature type="transmembrane region" description="Helical" evidence="18">
    <location>
        <begin position="52"/>
        <end position="71"/>
    </location>
</feature>
<feature type="transmembrane region" description="Helical" evidence="18">
    <location>
        <begin position="133"/>
        <end position="152"/>
    </location>
</feature>
<evidence type="ECO:0000256" key="4">
    <source>
        <dbReference type="ARBA" id="ARBA00012944"/>
    </source>
</evidence>
<keyword evidence="16 18" id="KW-0472">Membrane</keyword>